<dbReference type="EMBL" id="QWLB01000021">
    <property type="protein sequence ID" value="RIH92329.1"/>
    <property type="molecule type" value="Genomic_DNA"/>
</dbReference>
<sequence length="110" mass="12691">MGSTVARADAVNRFPVWQSLLLLRPRFLYLRAEIKEIPLPVLLVFPLSLLELAPPVASWILRRQGRPQTEPLRLLLQGLRRQGWALRKLPPLALLEVEVRGQIRLKMGLW</sequence>
<proteinExistence type="predicted"/>
<keyword evidence="2" id="KW-1185">Reference proteome</keyword>
<organism evidence="1 2">
    <name type="scientific">Meiothermus granaticius NBRC 107808</name>
    <dbReference type="NCBI Taxonomy" id="1227551"/>
    <lineage>
        <taxon>Bacteria</taxon>
        <taxon>Thermotogati</taxon>
        <taxon>Deinococcota</taxon>
        <taxon>Deinococci</taxon>
        <taxon>Thermales</taxon>
        <taxon>Thermaceae</taxon>
        <taxon>Meiothermus</taxon>
    </lineage>
</organism>
<protein>
    <submittedName>
        <fullName evidence="1">Uncharacterized protein</fullName>
    </submittedName>
</protein>
<accession>A0A399FAN5</accession>
<dbReference type="Proteomes" id="UP000266178">
    <property type="component" value="Unassembled WGS sequence"/>
</dbReference>
<gene>
    <name evidence="1" type="ORF">Mgrana_01760</name>
</gene>
<evidence type="ECO:0000313" key="2">
    <source>
        <dbReference type="Proteomes" id="UP000266178"/>
    </source>
</evidence>
<name>A0A399FAN5_9DEIN</name>
<evidence type="ECO:0000313" key="1">
    <source>
        <dbReference type="EMBL" id="RIH92329.1"/>
    </source>
</evidence>
<comment type="caution">
    <text evidence="1">The sequence shown here is derived from an EMBL/GenBank/DDBJ whole genome shotgun (WGS) entry which is preliminary data.</text>
</comment>
<dbReference type="AlphaFoldDB" id="A0A399FAN5"/>
<reference evidence="1 2" key="1">
    <citation type="submission" date="2018-08" db="EMBL/GenBank/DDBJ databases">
        <title>Meiothermus granaticius genome AF-68 sequencing project.</title>
        <authorList>
            <person name="Da Costa M.S."/>
            <person name="Albuquerque L."/>
            <person name="Raposo P."/>
            <person name="Froufe H.J.C."/>
            <person name="Barroso C.S."/>
            <person name="Egas C."/>
        </authorList>
    </citation>
    <scope>NUCLEOTIDE SEQUENCE [LARGE SCALE GENOMIC DNA]</scope>
    <source>
        <strain evidence="1 2">AF-68</strain>
    </source>
</reference>